<evidence type="ECO:0000256" key="1">
    <source>
        <dbReference type="ARBA" id="ARBA00004123"/>
    </source>
</evidence>
<dbReference type="InParanoid" id="A0A1E7ESL2"/>
<evidence type="ECO:0000256" key="4">
    <source>
        <dbReference type="RuleBase" id="RU004020"/>
    </source>
</evidence>
<dbReference type="Proteomes" id="UP000095751">
    <property type="component" value="Unassembled WGS sequence"/>
</dbReference>
<comment type="similarity">
    <text evidence="4">Belongs to the HSF family.</text>
</comment>
<organism evidence="6 7">
    <name type="scientific">Fragilariopsis cylindrus CCMP1102</name>
    <dbReference type="NCBI Taxonomy" id="635003"/>
    <lineage>
        <taxon>Eukaryota</taxon>
        <taxon>Sar</taxon>
        <taxon>Stramenopiles</taxon>
        <taxon>Ochrophyta</taxon>
        <taxon>Bacillariophyta</taxon>
        <taxon>Bacillariophyceae</taxon>
        <taxon>Bacillariophycidae</taxon>
        <taxon>Bacillariales</taxon>
        <taxon>Bacillariaceae</taxon>
        <taxon>Fragilariopsis</taxon>
    </lineage>
</organism>
<dbReference type="EMBL" id="KV784378">
    <property type="protein sequence ID" value="OEU09000.1"/>
    <property type="molecule type" value="Genomic_DNA"/>
</dbReference>
<dbReference type="PANTHER" id="PTHR10015">
    <property type="entry name" value="HEAT SHOCK TRANSCRIPTION FACTOR"/>
    <property type="match status" value="1"/>
</dbReference>
<dbReference type="Pfam" id="PF00447">
    <property type="entry name" value="HSF_DNA-bind"/>
    <property type="match status" value="1"/>
</dbReference>
<sequence>DMLDRAITNNYAHIVSWQPHGRSFLIHKPKEFEKIVLPLCNYKLTKLSSFQRQLNLYGFERITIGRDRGGYYHEKFLRNKHGLANKIER</sequence>
<proteinExistence type="inferred from homology"/>
<name>A0A1E7ESL2_9STRA</name>
<dbReference type="GO" id="GO:0003700">
    <property type="term" value="F:DNA-binding transcription factor activity"/>
    <property type="evidence" value="ECO:0007669"/>
    <property type="project" value="InterPro"/>
</dbReference>
<reference evidence="6 7" key="1">
    <citation type="submission" date="2016-09" db="EMBL/GenBank/DDBJ databases">
        <title>Extensive genetic diversity and differential bi-allelic expression allows diatom success in the polar Southern Ocean.</title>
        <authorList>
            <consortium name="DOE Joint Genome Institute"/>
            <person name="Mock T."/>
            <person name="Otillar R.P."/>
            <person name="Strauss J."/>
            <person name="Dupont C."/>
            <person name="Frickenhaus S."/>
            <person name="Maumus F."/>
            <person name="Mcmullan M."/>
            <person name="Sanges R."/>
            <person name="Schmutz J."/>
            <person name="Toseland A."/>
            <person name="Valas R."/>
            <person name="Veluchamy A."/>
            <person name="Ward B.J."/>
            <person name="Allen A."/>
            <person name="Barry K."/>
            <person name="Falciatore A."/>
            <person name="Ferrante M."/>
            <person name="Fortunato A.E."/>
            <person name="Gloeckner G."/>
            <person name="Gruber A."/>
            <person name="Hipkin R."/>
            <person name="Janech M."/>
            <person name="Kroth P."/>
            <person name="Leese F."/>
            <person name="Lindquist E."/>
            <person name="Lyon B.R."/>
            <person name="Martin J."/>
            <person name="Mayer C."/>
            <person name="Parker M."/>
            <person name="Quesneville H."/>
            <person name="Raymond J."/>
            <person name="Uhlig C."/>
            <person name="Valentin K.U."/>
            <person name="Worden A.Z."/>
            <person name="Armbrust E.V."/>
            <person name="Bowler C."/>
            <person name="Green B."/>
            <person name="Moulton V."/>
            <person name="Van Oosterhout C."/>
            <person name="Grigoriev I."/>
        </authorList>
    </citation>
    <scope>NUCLEOTIDE SEQUENCE [LARGE SCALE GENOMIC DNA]</scope>
    <source>
        <strain evidence="6 7">CCMP1102</strain>
    </source>
</reference>
<evidence type="ECO:0000313" key="6">
    <source>
        <dbReference type="EMBL" id="OEU09000.1"/>
    </source>
</evidence>
<feature type="non-terminal residue" evidence="6">
    <location>
        <position position="89"/>
    </location>
</feature>
<dbReference type="GO" id="GO:0005634">
    <property type="term" value="C:nucleus"/>
    <property type="evidence" value="ECO:0007669"/>
    <property type="project" value="UniProtKB-SubCell"/>
</dbReference>
<dbReference type="PANTHER" id="PTHR10015:SF206">
    <property type="entry name" value="HSF-TYPE DNA-BINDING DOMAIN-CONTAINING PROTEIN"/>
    <property type="match status" value="1"/>
</dbReference>
<feature type="domain" description="HSF-type DNA-binding" evidence="5">
    <location>
        <begin position="1"/>
        <end position="89"/>
    </location>
</feature>
<dbReference type="GO" id="GO:0043565">
    <property type="term" value="F:sequence-specific DNA binding"/>
    <property type="evidence" value="ECO:0007669"/>
    <property type="project" value="InterPro"/>
</dbReference>
<dbReference type="OrthoDB" id="60033at2759"/>
<dbReference type="KEGG" id="fcy:FRACYDRAFT_155313"/>
<keyword evidence="3" id="KW-0539">Nucleus</keyword>
<keyword evidence="7" id="KW-1185">Reference proteome</keyword>
<dbReference type="AlphaFoldDB" id="A0A1E7ESL2"/>
<keyword evidence="2 6" id="KW-0238">DNA-binding</keyword>
<dbReference type="InterPro" id="IPR036388">
    <property type="entry name" value="WH-like_DNA-bd_sf"/>
</dbReference>
<gene>
    <name evidence="6" type="ORF">FRACYDRAFT_155313</name>
</gene>
<dbReference type="SUPFAM" id="SSF46785">
    <property type="entry name" value="Winged helix' DNA-binding domain"/>
    <property type="match status" value="1"/>
</dbReference>
<protein>
    <submittedName>
        <fullName evidence="6">Winged helix DNA-binding domain-containing protein</fullName>
    </submittedName>
</protein>
<dbReference type="InterPro" id="IPR036390">
    <property type="entry name" value="WH_DNA-bd_sf"/>
</dbReference>
<comment type="subcellular location">
    <subcellularLocation>
        <location evidence="1">Nucleus</location>
    </subcellularLocation>
</comment>
<dbReference type="Gene3D" id="1.10.10.10">
    <property type="entry name" value="Winged helix-like DNA-binding domain superfamily/Winged helix DNA-binding domain"/>
    <property type="match status" value="1"/>
</dbReference>
<dbReference type="InterPro" id="IPR000232">
    <property type="entry name" value="HSF_DNA-bd"/>
</dbReference>
<accession>A0A1E7ESL2</accession>
<dbReference type="FunFam" id="1.10.10.10:FF:000479">
    <property type="entry name" value="Predicted protein"/>
    <property type="match status" value="1"/>
</dbReference>
<dbReference type="SMART" id="SM00415">
    <property type="entry name" value="HSF"/>
    <property type="match status" value="1"/>
</dbReference>
<evidence type="ECO:0000313" key="7">
    <source>
        <dbReference type="Proteomes" id="UP000095751"/>
    </source>
</evidence>
<evidence type="ECO:0000256" key="3">
    <source>
        <dbReference type="ARBA" id="ARBA00023242"/>
    </source>
</evidence>
<evidence type="ECO:0000256" key="2">
    <source>
        <dbReference type="ARBA" id="ARBA00023125"/>
    </source>
</evidence>
<feature type="non-terminal residue" evidence="6">
    <location>
        <position position="1"/>
    </location>
</feature>
<evidence type="ECO:0000259" key="5">
    <source>
        <dbReference type="SMART" id="SM00415"/>
    </source>
</evidence>